<dbReference type="Proteomes" id="UP000237819">
    <property type="component" value="Unassembled WGS sequence"/>
</dbReference>
<dbReference type="PANTHER" id="PTHR46018">
    <property type="entry name" value="ZINC PHOSPHODIESTERASE ELAC PROTEIN 1"/>
    <property type="match status" value="1"/>
</dbReference>
<dbReference type="SUPFAM" id="SSF56281">
    <property type="entry name" value="Metallo-hydrolase/oxidoreductase"/>
    <property type="match status" value="1"/>
</dbReference>
<feature type="domain" description="Metallo-beta-lactamase" evidence="1">
    <location>
        <begin position="29"/>
        <end position="211"/>
    </location>
</feature>
<dbReference type="PANTHER" id="PTHR46018:SF2">
    <property type="entry name" value="ZINC PHOSPHODIESTERASE ELAC PROTEIN 1"/>
    <property type="match status" value="1"/>
</dbReference>
<dbReference type="GO" id="GO:0042781">
    <property type="term" value="F:3'-tRNA processing endoribonuclease activity"/>
    <property type="evidence" value="ECO:0007669"/>
    <property type="project" value="TreeGrafter"/>
</dbReference>
<dbReference type="AlphaFoldDB" id="A0A2S8GH38"/>
<comment type="caution">
    <text evidence="2">The sequence shown here is derived from an EMBL/GenBank/DDBJ whole genome shotgun (WGS) entry which is preliminary data.</text>
</comment>
<proteinExistence type="predicted"/>
<accession>A0A2S8GH38</accession>
<evidence type="ECO:0000259" key="1">
    <source>
        <dbReference type="Pfam" id="PF12706"/>
    </source>
</evidence>
<dbReference type="InterPro" id="IPR001279">
    <property type="entry name" value="Metallo-B-lactamas"/>
</dbReference>
<reference evidence="2 3" key="1">
    <citation type="submission" date="2018-02" db="EMBL/GenBank/DDBJ databases">
        <title>Comparative genomes isolates from brazilian mangrove.</title>
        <authorList>
            <person name="Araujo J.E."/>
            <person name="Taketani R.G."/>
            <person name="Silva M.C.P."/>
            <person name="Loureco M.V."/>
            <person name="Andreote F.D."/>
        </authorList>
    </citation>
    <scope>NUCLEOTIDE SEQUENCE [LARGE SCALE GENOMIC DNA]</scope>
    <source>
        <strain evidence="2 3">Nap-Phe MGV</strain>
    </source>
</reference>
<dbReference type="InterPro" id="IPR036866">
    <property type="entry name" value="RibonucZ/Hydroxyglut_hydro"/>
</dbReference>
<evidence type="ECO:0000313" key="2">
    <source>
        <dbReference type="EMBL" id="PQO43753.1"/>
    </source>
</evidence>
<dbReference type="OrthoDB" id="9800940at2"/>
<dbReference type="Gene3D" id="3.60.15.10">
    <property type="entry name" value="Ribonuclease Z/Hydroxyacylglutathione hydrolase-like"/>
    <property type="match status" value="1"/>
</dbReference>
<keyword evidence="2" id="KW-0378">Hydrolase</keyword>
<evidence type="ECO:0000313" key="3">
    <source>
        <dbReference type="Proteomes" id="UP000237819"/>
    </source>
</evidence>
<dbReference type="RefSeq" id="WP_105338038.1">
    <property type="nucleotide sequence ID" value="NZ_PUHZ01000023.1"/>
</dbReference>
<organism evidence="2 3">
    <name type="scientific">Blastopirellula marina</name>
    <dbReference type="NCBI Taxonomy" id="124"/>
    <lineage>
        <taxon>Bacteria</taxon>
        <taxon>Pseudomonadati</taxon>
        <taxon>Planctomycetota</taxon>
        <taxon>Planctomycetia</taxon>
        <taxon>Pirellulales</taxon>
        <taxon>Pirellulaceae</taxon>
        <taxon>Blastopirellula</taxon>
    </lineage>
</organism>
<protein>
    <submittedName>
        <fullName evidence="2">Metal-dependent hydrolase</fullName>
    </submittedName>
</protein>
<dbReference type="Pfam" id="PF12706">
    <property type="entry name" value="Lactamase_B_2"/>
    <property type="match status" value="1"/>
</dbReference>
<sequence>MQLHCLGVSGYHPSQTRQTACFMLPELGVVFDAGTGFHRVRSRIATPELDIFLSHAHLDHVVGVTFLFDTLYKKETKVRVHAEQPKIDAICQHLLSPLLFPVAPPCQFVPLKGDVELSGGARLRWFPLKHPGGSVGYRLDLGDRSLAYVTDTTAALNADYIEKIRGVDLLLHECYFPDGLDEFAHTTGHSCVTPVAQVAKAAGVSRLVLTHVSPLDDIEDPIGLEIAQQIFPDTILAEDEMVIEI</sequence>
<gene>
    <name evidence="2" type="ORF">C5Y93_24280</name>
</gene>
<name>A0A2S8GH38_9BACT</name>
<dbReference type="EMBL" id="PUHZ01000023">
    <property type="protein sequence ID" value="PQO43753.1"/>
    <property type="molecule type" value="Genomic_DNA"/>
</dbReference>